<feature type="region of interest" description="Disordered" evidence="1">
    <location>
        <begin position="160"/>
        <end position="285"/>
    </location>
</feature>
<dbReference type="STRING" id="429701.A0A2G9G642"/>
<feature type="compositionally biased region" description="Basic and acidic residues" evidence="1">
    <location>
        <begin position="503"/>
        <end position="523"/>
    </location>
</feature>
<sequence>MLLLLGKSEFSPEEDPHVIADCIKYVLRELPSSPVPASCCKALLEACRTERSMRVVAMRSAICETFPEPNRRLLQRILMMMQTVASHKTVNRMSISAVAACMAPLLLRPLLAGECDLDNKFDMGGDGSVQLLQAAAAANHAQAIVITLLEEYENIFGDGAVTHEPYTDSSEESGSESEEITDDDDDDDVSFDDNDVTEDSDSDVDDNLEHESSPTSSETGDNQEKAKLSGSHSSRSNSPQVDDILEPTQNLSSSSPQTSLLTPEREEGPDGVPNPNDARIRPDESFELSGVELTETSVVQVSSELLQSHARSARRPTVWGRTPAKKNLSMESIDLPLEDEAEIQKLESMKVDLETRVSNEVMVNSLLQDSLEKRKRDLHERRLALEKDVARLQEQLQKEMELRKALEATLKISQLSPSVSSLVDEKTKAELEEVAQVEADVTNLKKKADDLEVQLNQQREQNSRIVHDKGNQLQRNPNHQLKSKEKQIDSGVSAFSSTSENLSRNKHEALLDRPEANKDKKQELSQSSLNTPLPQNQQTNIAQNPKAPGVSTAYNVEMGTSRPAMTGSRKSSTKGEGTNSTTSALSKLTNRLNFLKERRSQIATELQNLDKGRNSGQSVPNLEQGTGSEQRQTVENLDKHQESKGLPLEKNRESENRELHHDPNGQLPQNVDKGKSSEVHPNLERGKSESFPTVDKGHSKVPPRTYSR</sequence>
<dbReference type="PANTHER" id="PTHR46265:SF2">
    <property type="entry name" value="RHO GTPASE-ACTIVATING PROTEIN 7"/>
    <property type="match status" value="1"/>
</dbReference>
<dbReference type="SUPFAM" id="SSF48350">
    <property type="entry name" value="GTPase activation domain, GAP"/>
    <property type="match status" value="1"/>
</dbReference>
<feature type="region of interest" description="Disordered" evidence="1">
    <location>
        <begin position="606"/>
        <end position="708"/>
    </location>
</feature>
<dbReference type="EMBL" id="NKXS01006815">
    <property type="protein sequence ID" value="PIN00672.1"/>
    <property type="molecule type" value="Genomic_DNA"/>
</dbReference>
<dbReference type="InterPro" id="IPR052799">
    <property type="entry name" value="Rho_GAP_Regulators"/>
</dbReference>
<evidence type="ECO:0000259" key="2">
    <source>
        <dbReference type="PROSITE" id="PS50238"/>
    </source>
</evidence>
<dbReference type="Proteomes" id="UP000231279">
    <property type="component" value="Unassembled WGS sequence"/>
</dbReference>
<keyword evidence="4" id="KW-1185">Reference proteome</keyword>
<organism evidence="3 4">
    <name type="scientific">Handroanthus impetiginosus</name>
    <dbReference type="NCBI Taxonomy" id="429701"/>
    <lineage>
        <taxon>Eukaryota</taxon>
        <taxon>Viridiplantae</taxon>
        <taxon>Streptophyta</taxon>
        <taxon>Embryophyta</taxon>
        <taxon>Tracheophyta</taxon>
        <taxon>Spermatophyta</taxon>
        <taxon>Magnoliopsida</taxon>
        <taxon>eudicotyledons</taxon>
        <taxon>Gunneridae</taxon>
        <taxon>Pentapetalae</taxon>
        <taxon>asterids</taxon>
        <taxon>lamiids</taxon>
        <taxon>Lamiales</taxon>
        <taxon>Bignoniaceae</taxon>
        <taxon>Crescentiina</taxon>
        <taxon>Tabebuia alliance</taxon>
        <taxon>Handroanthus</taxon>
    </lineage>
</organism>
<gene>
    <name evidence="3" type="ORF">CDL12_26825</name>
</gene>
<dbReference type="PANTHER" id="PTHR46265">
    <property type="entry name" value="RHO GTPASE-ACTIVATING PROTEIN 7"/>
    <property type="match status" value="1"/>
</dbReference>
<feature type="region of interest" description="Disordered" evidence="1">
    <location>
        <begin position="458"/>
        <end position="585"/>
    </location>
</feature>
<evidence type="ECO:0000313" key="3">
    <source>
        <dbReference type="EMBL" id="PIN00672.1"/>
    </source>
</evidence>
<dbReference type="Gene3D" id="1.10.555.10">
    <property type="entry name" value="Rho GTPase activation protein"/>
    <property type="match status" value="1"/>
</dbReference>
<reference evidence="4" key="1">
    <citation type="journal article" date="2018" name="Gigascience">
        <title>Genome assembly of the Pink Ipe (Handroanthus impetiginosus, Bignoniaceae), a highly valued, ecologically keystone Neotropical timber forest tree.</title>
        <authorList>
            <person name="Silva-Junior O.B."/>
            <person name="Grattapaglia D."/>
            <person name="Novaes E."/>
            <person name="Collevatti R.G."/>
        </authorList>
    </citation>
    <scope>NUCLEOTIDE SEQUENCE [LARGE SCALE GENOMIC DNA]</scope>
    <source>
        <strain evidence="4">cv. UFG-1</strain>
    </source>
</reference>
<dbReference type="PROSITE" id="PS50238">
    <property type="entry name" value="RHOGAP"/>
    <property type="match status" value="1"/>
</dbReference>
<dbReference type="OrthoDB" id="2157866at2759"/>
<comment type="caution">
    <text evidence="3">The sequence shown here is derived from an EMBL/GenBank/DDBJ whole genome shotgun (WGS) entry which is preliminary data.</text>
</comment>
<feature type="compositionally biased region" description="Polar residues" evidence="1">
    <location>
        <begin position="471"/>
        <end position="480"/>
    </location>
</feature>
<evidence type="ECO:0000313" key="4">
    <source>
        <dbReference type="Proteomes" id="UP000231279"/>
    </source>
</evidence>
<feature type="compositionally biased region" description="Basic and acidic residues" evidence="1">
    <location>
        <begin position="672"/>
        <end position="688"/>
    </location>
</feature>
<dbReference type="Pfam" id="PF14389">
    <property type="entry name" value="Lzipper-MIP1"/>
    <property type="match status" value="1"/>
</dbReference>
<dbReference type="Pfam" id="PF00620">
    <property type="entry name" value="RhoGAP"/>
    <property type="match status" value="1"/>
</dbReference>
<feature type="compositionally biased region" description="Polar residues" evidence="1">
    <location>
        <begin position="230"/>
        <end position="240"/>
    </location>
</feature>
<feature type="compositionally biased region" description="Polar residues" evidence="1">
    <location>
        <begin position="614"/>
        <end position="635"/>
    </location>
</feature>
<evidence type="ECO:0000256" key="1">
    <source>
        <dbReference type="SAM" id="MobiDB-lite"/>
    </source>
</evidence>
<feature type="compositionally biased region" description="Polar residues" evidence="1">
    <location>
        <begin position="493"/>
        <end position="502"/>
    </location>
</feature>
<accession>A0A2G9G642</accession>
<dbReference type="SMART" id="SM00324">
    <property type="entry name" value="RhoGAP"/>
    <property type="match status" value="1"/>
</dbReference>
<feature type="compositionally biased region" description="Low complexity" evidence="1">
    <location>
        <begin position="247"/>
        <end position="262"/>
    </location>
</feature>
<feature type="compositionally biased region" description="Basic and acidic residues" evidence="1">
    <location>
        <begin position="461"/>
        <end position="470"/>
    </location>
</feature>
<dbReference type="CDD" id="cd00159">
    <property type="entry name" value="RhoGAP"/>
    <property type="match status" value="1"/>
</dbReference>
<dbReference type="GO" id="GO:0007165">
    <property type="term" value="P:signal transduction"/>
    <property type="evidence" value="ECO:0007669"/>
    <property type="project" value="InterPro"/>
</dbReference>
<feature type="compositionally biased region" description="Polar residues" evidence="1">
    <location>
        <begin position="524"/>
        <end position="543"/>
    </location>
</feature>
<protein>
    <recommendedName>
        <fullName evidence="2">Rho-GAP domain-containing protein</fullName>
    </recommendedName>
</protein>
<feature type="compositionally biased region" description="Polar residues" evidence="1">
    <location>
        <begin position="568"/>
        <end position="585"/>
    </location>
</feature>
<dbReference type="AlphaFoldDB" id="A0A2G9G642"/>
<name>A0A2G9G642_9LAMI</name>
<dbReference type="InterPro" id="IPR008936">
    <property type="entry name" value="Rho_GTPase_activation_prot"/>
</dbReference>
<feature type="compositionally biased region" description="Basic and acidic residues" evidence="1">
    <location>
        <begin position="636"/>
        <end position="663"/>
    </location>
</feature>
<feature type="domain" description="Rho-GAP" evidence="2">
    <location>
        <begin position="1"/>
        <end position="156"/>
    </location>
</feature>
<feature type="compositionally biased region" description="Acidic residues" evidence="1">
    <location>
        <begin position="169"/>
        <end position="206"/>
    </location>
</feature>
<dbReference type="InterPro" id="IPR025757">
    <property type="entry name" value="MIP1_Leuzipper"/>
</dbReference>
<dbReference type="InterPro" id="IPR000198">
    <property type="entry name" value="RhoGAP_dom"/>
</dbReference>
<proteinExistence type="predicted"/>